<dbReference type="EC" id="2.7.11.1" evidence="1"/>
<dbReference type="Proteomes" id="UP001059546">
    <property type="component" value="Chromosome VIII"/>
</dbReference>
<sequence>MEEERILESDLKHISFIMQRYTPMEKIGEGSFSIVYKALDAESGRYVALKAITRTSSPSRVLEELTFLKALGGKRNCMGLLGVFRNEDQVVAVLPYFKPIDFREFISNASIKDVKQYLYNLLVAVEHVHSNGIIHRDLKPGNFLYNKEAGKGMLIDFGLAQYEECKEEQGREDSSKPSTPLLFFNSIVSKTKPPGYYERDGRPQMKAPRAGTRGFRAPEVLFRHQRQTRAIDMWSVGVIFLTILTAQYPFFYSSDDVDSIVEIATIFGHAEMRKAARFYGRIWRSNIDTIPEERIPFERIVESLNPWAEVGAEGYDLLYRMLDLCSSSRITAPDALSHQFFDDLRPHRDDT</sequence>
<evidence type="ECO:0000256" key="3">
    <source>
        <dbReference type="ARBA" id="ARBA00022679"/>
    </source>
</evidence>
<evidence type="ECO:0000256" key="1">
    <source>
        <dbReference type="ARBA" id="ARBA00012513"/>
    </source>
</evidence>
<protein>
    <recommendedName>
        <fullName evidence="1">non-specific serine/threonine protein kinase</fullName>
        <ecNumber evidence="1">2.7.11.1</ecNumber>
    </recommendedName>
</protein>
<dbReference type="InterPro" id="IPR017441">
    <property type="entry name" value="Protein_kinase_ATP_BS"/>
</dbReference>
<dbReference type="GO" id="GO:0044773">
    <property type="term" value="P:mitotic DNA damage checkpoint signaling"/>
    <property type="evidence" value="ECO:0007669"/>
    <property type="project" value="TreeGrafter"/>
</dbReference>
<dbReference type="InterPro" id="IPR011009">
    <property type="entry name" value="Kinase-like_dom_sf"/>
</dbReference>
<dbReference type="PANTHER" id="PTHR44167">
    <property type="entry name" value="OVARIAN-SPECIFIC SERINE/THREONINE-PROTEIN KINASE LOK-RELATED"/>
    <property type="match status" value="1"/>
</dbReference>
<accession>A0A9Q9F8P1</accession>
<dbReference type="PROSITE" id="PS50011">
    <property type="entry name" value="PROTEIN_KINASE_DOM"/>
    <property type="match status" value="1"/>
</dbReference>
<dbReference type="PANTHER" id="PTHR44167:SF23">
    <property type="entry name" value="CDC7 KINASE, ISOFORM A-RELATED"/>
    <property type="match status" value="1"/>
</dbReference>
<dbReference type="GO" id="GO:0005524">
    <property type="term" value="F:ATP binding"/>
    <property type="evidence" value="ECO:0007669"/>
    <property type="project" value="UniProtKB-UniRule"/>
</dbReference>
<keyword evidence="4 7" id="KW-0547">Nucleotide-binding</keyword>
<name>A0A9Q9F8P1_ENCHE</name>
<dbReference type="EMBL" id="CP075156">
    <property type="protein sequence ID" value="UTX44090.1"/>
    <property type="molecule type" value="Genomic_DNA"/>
</dbReference>
<evidence type="ECO:0000259" key="9">
    <source>
        <dbReference type="PROSITE" id="PS50011"/>
    </source>
</evidence>
<evidence type="ECO:0000256" key="4">
    <source>
        <dbReference type="ARBA" id="ARBA00022741"/>
    </source>
</evidence>
<dbReference type="AlphaFoldDB" id="A0A9Q9F8P1"/>
<proteinExistence type="inferred from homology"/>
<evidence type="ECO:0000256" key="5">
    <source>
        <dbReference type="ARBA" id="ARBA00022777"/>
    </source>
</evidence>
<evidence type="ECO:0000256" key="7">
    <source>
        <dbReference type="PROSITE-ProRule" id="PRU10141"/>
    </source>
</evidence>
<dbReference type="PROSITE" id="PS00107">
    <property type="entry name" value="PROTEIN_KINASE_ATP"/>
    <property type="match status" value="1"/>
</dbReference>
<feature type="binding site" evidence="7">
    <location>
        <position position="50"/>
    </location>
    <ligand>
        <name>ATP</name>
        <dbReference type="ChEBI" id="CHEBI:30616"/>
    </ligand>
</feature>
<dbReference type="SMART" id="SM00220">
    <property type="entry name" value="S_TKc"/>
    <property type="match status" value="1"/>
</dbReference>
<dbReference type="GO" id="GO:0004674">
    <property type="term" value="F:protein serine/threonine kinase activity"/>
    <property type="evidence" value="ECO:0007669"/>
    <property type="project" value="UniProtKB-KW"/>
</dbReference>
<dbReference type="SUPFAM" id="SSF56112">
    <property type="entry name" value="Protein kinase-like (PK-like)"/>
    <property type="match status" value="1"/>
</dbReference>
<evidence type="ECO:0000313" key="10">
    <source>
        <dbReference type="EMBL" id="UTX43869.1"/>
    </source>
</evidence>
<feature type="domain" description="Protein kinase" evidence="9">
    <location>
        <begin position="21"/>
        <end position="341"/>
    </location>
</feature>
<dbReference type="EMBL" id="CP075154">
    <property type="protein sequence ID" value="UTX43869.1"/>
    <property type="molecule type" value="Genomic_DNA"/>
</dbReference>
<comment type="similarity">
    <text evidence="8">Belongs to the protein kinase superfamily.</text>
</comment>
<reference evidence="10" key="1">
    <citation type="submission" date="2021-05" db="EMBL/GenBank/DDBJ databases">
        <title>Encephalitozoon hellem ATCC 50604 Complete Genome.</title>
        <authorList>
            <person name="Mascarenhas dos Santos A.C."/>
            <person name="Julian A.T."/>
            <person name="Pombert J.-F."/>
        </authorList>
    </citation>
    <scope>NUCLEOTIDE SEQUENCE</scope>
    <source>
        <strain evidence="10">ATCC 50604</strain>
    </source>
</reference>
<dbReference type="Proteomes" id="UP001059546">
    <property type="component" value="Chromosome X"/>
</dbReference>
<keyword evidence="2 8" id="KW-0723">Serine/threonine-protein kinase</keyword>
<organism evidence="10 12">
    <name type="scientific">Encephalitozoon hellem</name>
    <name type="common">Microsporidian parasite</name>
    <dbReference type="NCBI Taxonomy" id="27973"/>
    <lineage>
        <taxon>Eukaryota</taxon>
        <taxon>Fungi</taxon>
        <taxon>Fungi incertae sedis</taxon>
        <taxon>Microsporidia</taxon>
        <taxon>Unikaryonidae</taxon>
        <taxon>Encephalitozoon</taxon>
    </lineage>
</organism>
<dbReference type="Gene3D" id="3.30.200.20">
    <property type="entry name" value="Phosphorylase Kinase, domain 1"/>
    <property type="match status" value="1"/>
</dbReference>
<keyword evidence="6 7" id="KW-0067">ATP-binding</keyword>
<dbReference type="InterPro" id="IPR000719">
    <property type="entry name" value="Prot_kinase_dom"/>
</dbReference>
<dbReference type="Gene3D" id="1.10.510.10">
    <property type="entry name" value="Transferase(Phosphotransferase) domain 1"/>
    <property type="match status" value="1"/>
</dbReference>
<dbReference type="CDD" id="cd14019">
    <property type="entry name" value="STKc_Cdc7"/>
    <property type="match status" value="1"/>
</dbReference>
<dbReference type="PROSITE" id="PS00108">
    <property type="entry name" value="PROTEIN_KINASE_ST"/>
    <property type="match status" value="1"/>
</dbReference>
<keyword evidence="10" id="KW-0131">Cell cycle</keyword>
<evidence type="ECO:0000256" key="2">
    <source>
        <dbReference type="ARBA" id="ARBA00022527"/>
    </source>
</evidence>
<dbReference type="InterPro" id="IPR008271">
    <property type="entry name" value="Ser/Thr_kinase_AS"/>
</dbReference>
<keyword evidence="3" id="KW-0808">Transferase</keyword>
<evidence type="ECO:0000313" key="11">
    <source>
        <dbReference type="EMBL" id="UTX44090.1"/>
    </source>
</evidence>
<evidence type="ECO:0000256" key="6">
    <source>
        <dbReference type="ARBA" id="ARBA00022840"/>
    </source>
</evidence>
<dbReference type="GO" id="GO:0051301">
    <property type="term" value="P:cell division"/>
    <property type="evidence" value="ECO:0007669"/>
    <property type="project" value="UniProtKB-KW"/>
</dbReference>
<evidence type="ECO:0000256" key="8">
    <source>
        <dbReference type="RuleBase" id="RU000304"/>
    </source>
</evidence>
<gene>
    <name evidence="10" type="ORF">GPU96_08g16450</name>
    <name evidence="11" type="ORF">GPU96_10g18760</name>
</gene>
<dbReference type="Pfam" id="PF00069">
    <property type="entry name" value="Pkinase"/>
    <property type="match status" value="1"/>
</dbReference>
<keyword evidence="10" id="KW-0132">Cell division</keyword>
<dbReference type="GO" id="GO:0005634">
    <property type="term" value="C:nucleus"/>
    <property type="evidence" value="ECO:0007669"/>
    <property type="project" value="TreeGrafter"/>
</dbReference>
<evidence type="ECO:0000313" key="12">
    <source>
        <dbReference type="Proteomes" id="UP001059546"/>
    </source>
</evidence>
<keyword evidence="5 10" id="KW-0418">Kinase</keyword>